<proteinExistence type="inferred from homology"/>
<dbReference type="Gene3D" id="1.10.630.10">
    <property type="entry name" value="Cytochrome P450"/>
    <property type="match status" value="2"/>
</dbReference>
<sequence length="370" mass="42030">MGRLPYCAEDRGTTGILEERVETSWLWVVPGMWRITKFAGRIWDKAFTAAALKYFQSRMMRLIDRPIDHCKGEDGSIIDISGNIDHLSFDIMGALTFGEDFGMIKGTDKGSLEVRSFYDQRFEARYQRGAEVRGDIFQYLLQPDPKTGTQLKKPQIAEEAVAVVVAGSDISSICMIFIFYYLLMNQETYKTLQVEVDTLWDGTSELDGQQLVLIGAPYLNGVINESLRLAELDPNGNQRSTLKGGPMINGKYIPGSTQLSIHKWTIQRDERNVTRALEFIPERWIHEEREKIGLNNHNTKGYLPFGAGIYSCVGKPLALLEIRLFIVRFMRKLELEPALDYDLGRYPFEVASGLTLMKKPLPVMVKNRAV</sequence>
<keyword evidence="3 7" id="KW-0479">Metal-binding</keyword>
<keyword evidence="8" id="KW-0812">Transmembrane</keyword>
<keyword evidence="5 7" id="KW-0408">Iron</keyword>
<keyword evidence="8" id="KW-0472">Membrane</keyword>
<evidence type="ECO:0000256" key="2">
    <source>
        <dbReference type="ARBA" id="ARBA00010617"/>
    </source>
</evidence>
<keyword evidence="7" id="KW-0349">Heme</keyword>
<dbReference type="PANTHER" id="PTHR24305:SF187">
    <property type="entry name" value="P450, PUTATIVE (EUROFUNG)-RELATED"/>
    <property type="match status" value="1"/>
</dbReference>
<keyword evidence="8" id="KW-1133">Transmembrane helix</keyword>
<evidence type="ECO:0000256" key="7">
    <source>
        <dbReference type="PIRSR" id="PIRSR602401-1"/>
    </source>
</evidence>
<evidence type="ECO:0000313" key="10">
    <source>
        <dbReference type="Proteomes" id="UP000053342"/>
    </source>
</evidence>
<evidence type="ECO:0008006" key="11">
    <source>
        <dbReference type="Google" id="ProtNLM"/>
    </source>
</evidence>
<dbReference type="EMBL" id="KN847349">
    <property type="protein sequence ID" value="KIW36738.1"/>
    <property type="molecule type" value="Genomic_DNA"/>
</dbReference>
<dbReference type="GO" id="GO:0005506">
    <property type="term" value="F:iron ion binding"/>
    <property type="evidence" value="ECO:0007669"/>
    <property type="project" value="InterPro"/>
</dbReference>
<feature type="binding site" description="axial binding residue" evidence="7">
    <location>
        <position position="312"/>
    </location>
    <ligand>
        <name>heme</name>
        <dbReference type="ChEBI" id="CHEBI:30413"/>
    </ligand>
    <ligandPart>
        <name>Fe</name>
        <dbReference type="ChEBI" id="CHEBI:18248"/>
    </ligandPart>
</feature>
<dbReference type="PANTHER" id="PTHR24305">
    <property type="entry name" value="CYTOCHROME P450"/>
    <property type="match status" value="1"/>
</dbReference>
<accession>A0A0D2D0C7</accession>
<dbReference type="InterPro" id="IPR002401">
    <property type="entry name" value="Cyt_P450_E_grp-I"/>
</dbReference>
<evidence type="ECO:0000313" key="9">
    <source>
        <dbReference type="EMBL" id="KIW36738.1"/>
    </source>
</evidence>
<dbReference type="GO" id="GO:0020037">
    <property type="term" value="F:heme binding"/>
    <property type="evidence" value="ECO:0007669"/>
    <property type="project" value="InterPro"/>
</dbReference>
<dbReference type="GO" id="GO:0016705">
    <property type="term" value="F:oxidoreductase activity, acting on paired donors, with incorporation or reduction of molecular oxygen"/>
    <property type="evidence" value="ECO:0007669"/>
    <property type="project" value="InterPro"/>
</dbReference>
<dbReference type="SUPFAM" id="SSF48264">
    <property type="entry name" value="Cytochrome P450"/>
    <property type="match status" value="1"/>
</dbReference>
<dbReference type="InterPro" id="IPR050121">
    <property type="entry name" value="Cytochrome_P450_monoxygenase"/>
</dbReference>
<organism evidence="9 10">
    <name type="scientific">Exophiala oligosperma</name>
    <dbReference type="NCBI Taxonomy" id="215243"/>
    <lineage>
        <taxon>Eukaryota</taxon>
        <taxon>Fungi</taxon>
        <taxon>Dikarya</taxon>
        <taxon>Ascomycota</taxon>
        <taxon>Pezizomycotina</taxon>
        <taxon>Eurotiomycetes</taxon>
        <taxon>Chaetothyriomycetidae</taxon>
        <taxon>Chaetothyriales</taxon>
        <taxon>Herpotrichiellaceae</taxon>
        <taxon>Exophiala</taxon>
    </lineage>
</organism>
<dbReference type="HOGENOM" id="CLU_001570_14_10_1"/>
<evidence type="ECO:0000256" key="3">
    <source>
        <dbReference type="ARBA" id="ARBA00022723"/>
    </source>
</evidence>
<dbReference type="STRING" id="215243.A0A0D2D0C7"/>
<dbReference type="VEuPathDB" id="FungiDB:PV06_11034"/>
<evidence type="ECO:0000256" key="4">
    <source>
        <dbReference type="ARBA" id="ARBA00023002"/>
    </source>
</evidence>
<dbReference type="PRINTS" id="PR00463">
    <property type="entry name" value="EP450I"/>
</dbReference>
<keyword evidence="4" id="KW-0560">Oxidoreductase</keyword>
<evidence type="ECO:0000256" key="5">
    <source>
        <dbReference type="ARBA" id="ARBA00023004"/>
    </source>
</evidence>
<dbReference type="InterPro" id="IPR001128">
    <property type="entry name" value="Cyt_P450"/>
</dbReference>
<name>A0A0D2D0C7_9EURO</name>
<dbReference type="OrthoDB" id="6692864at2759"/>
<protein>
    <recommendedName>
        <fullName evidence="11">Cytochrome P450</fullName>
    </recommendedName>
</protein>
<evidence type="ECO:0000256" key="8">
    <source>
        <dbReference type="SAM" id="Phobius"/>
    </source>
</evidence>
<keyword evidence="6" id="KW-0503">Monooxygenase</keyword>
<comment type="similarity">
    <text evidence="2">Belongs to the cytochrome P450 family.</text>
</comment>
<evidence type="ECO:0000256" key="1">
    <source>
        <dbReference type="ARBA" id="ARBA00001971"/>
    </source>
</evidence>
<keyword evidence="10" id="KW-1185">Reference proteome</keyword>
<dbReference type="PRINTS" id="PR00385">
    <property type="entry name" value="P450"/>
</dbReference>
<comment type="cofactor">
    <cofactor evidence="1 7">
        <name>heme</name>
        <dbReference type="ChEBI" id="CHEBI:30413"/>
    </cofactor>
</comment>
<dbReference type="AlphaFoldDB" id="A0A0D2D0C7"/>
<dbReference type="Proteomes" id="UP000053342">
    <property type="component" value="Unassembled WGS sequence"/>
</dbReference>
<dbReference type="InterPro" id="IPR036396">
    <property type="entry name" value="Cyt_P450_sf"/>
</dbReference>
<gene>
    <name evidence="9" type="ORF">PV06_11034</name>
</gene>
<dbReference type="GeneID" id="27363108"/>
<reference evidence="9 10" key="1">
    <citation type="submission" date="2015-01" db="EMBL/GenBank/DDBJ databases">
        <title>The Genome Sequence of Exophiala oligosperma CBS72588.</title>
        <authorList>
            <consortium name="The Broad Institute Genomics Platform"/>
            <person name="Cuomo C."/>
            <person name="de Hoog S."/>
            <person name="Gorbushina A."/>
            <person name="Stielow B."/>
            <person name="Teixiera M."/>
            <person name="Abouelleil A."/>
            <person name="Chapman S.B."/>
            <person name="Priest M."/>
            <person name="Young S.K."/>
            <person name="Wortman J."/>
            <person name="Nusbaum C."/>
            <person name="Birren B."/>
        </authorList>
    </citation>
    <scope>NUCLEOTIDE SEQUENCE [LARGE SCALE GENOMIC DNA]</scope>
    <source>
        <strain evidence="9 10">CBS 72588</strain>
    </source>
</reference>
<dbReference type="GO" id="GO:0004497">
    <property type="term" value="F:monooxygenase activity"/>
    <property type="evidence" value="ECO:0007669"/>
    <property type="project" value="UniProtKB-KW"/>
</dbReference>
<dbReference type="RefSeq" id="XP_016256954.1">
    <property type="nucleotide sequence ID" value="XM_016412641.1"/>
</dbReference>
<feature type="transmembrane region" description="Helical" evidence="8">
    <location>
        <begin position="160"/>
        <end position="183"/>
    </location>
</feature>
<evidence type="ECO:0000256" key="6">
    <source>
        <dbReference type="ARBA" id="ARBA00023033"/>
    </source>
</evidence>
<dbReference type="Pfam" id="PF00067">
    <property type="entry name" value="p450"/>
    <property type="match status" value="1"/>
</dbReference>